<reference evidence="2" key="1">
    <citation type="journal article" date="2014" name="Front. Microbiol.">
        <title>High frequency of phylogenetically diverse reductive dehalogenase-homologous genes in deep subseafloor sedimentary metagenomes.</title>
        <authorList>
            <person name="Kawai M."/>
            <person name="Futagami T."/>
            <person name="Toyoda A."/>
            <person name="Takaki Y."/>
            <person name="Nishi S."/>
            <person name="Hori S."/>
            <person name="Arai W."/>
            <person name="Tsubouchi T."/>
            <person name="Morono Y."/>
            <person name="Uchiyama I."/>
            <person name="Ito T."/>
            <person name="Fujiyama A."/>
            <person name="Inagaki F."/>
            <person name="Takami H."/>
        </authorList>
    </citation>
    <scope>NUCLEOTIDE SEQUENCE</scope>
    <source>
        <strain evidence="2">Expedition CK06-06</strain>
    </source>
</reference>
<protein>
    <submittedName>
        <fullName evidence="2">Uncharacterized protein</fullName>
    </submittedName>
</protein>
<keyword evidence="1" id="KW-0812">Transmembrane</keyword>
<comment type="caution">
    <text evidence="2">The sequence shown here is derived from an EMBL/GenBank/DDBJ whole genome shotgun (WGS) entry which is preliminary data.</text>
</comment>
<keyword evidence="1" id="KW-0472">Membrane</keyword>
<keyword evidence="1" id="KW-1133">Transmembrane helix</keyword>
<feature type="non-terminal residue" evidence="2">
    <location>
        <position position="1"/>
    </location>
</feature>
<name>X0V1E9_9ZZZZ</name>
<organism evidence="2">
    <name type="scientific">marine sediment metagenome</name>
    <dbReference type="NCBI Taxonomy" id="412755"/>
    <lineage>
        <taxon>unclassified sequences</taxon>
        <taxon>metagenomes</taxon>
        <taxon>ecological metagenomes</taxon>
    </lineage>
</organism>
<accession>X0V1E9</accession>
<feature type="transmembrane region" description="Helical" evidence="1">
    <location>
        <begin position="24"/>
        <end position="44"/>
    </location>
</feature>
<proteinExistence type="predicted"/>
<dbReference type="AlphaFoldDB" id="X0V1E9"/>
<evidence type="ECO:0000256" key="1">
    <source>
        <dbReference type="SAM" id="Phobius"/>
    </source>
</evidence>
<dbReference type="EMBL" id="BARS01020265">
    <property type="protein sequence ID" value="GAG05272.1"/>
    <property type="molecule type" value="Genomic_DNA"/>
</dbReference>
<gene>
    <name evidence="2" type="ORF">S01H1_32704</name>
</gene>
<sequence>GEDDIWFKKDAFGEVEVVFEIVDYSSYGLCGVFVFFGYIDSHLIDRINRIYRIIFCP</sequence>
<evidence type="ECO:0000313" key="2">
    <source>
        <dbReference type="EMBL" id="GAG05272.1"/>
    </source>
</evidence>